<dbReference type="Proteomes" id="UP000326112">
    <property type="component" value="Unassembled WGS sequence"/>
</dbReference>
<evidence type="ECO:0000313" key="2">
    <source>
        <dbReference type="Proteomes" id="UP000326112"/>
    </source>
</evidence>
<organism evidence="1 2">
    <name type="scientific">Pseudomonas kitaguniensis</name>
    <dbReference type="NCBI Taxonomy" id="2607908"/>
    <lineage>
        <taxon>Bacteria</taxon>
        <taxon>Pseudomonadati</taxon>
        <taxon>Pseudomonadota</taxon>
        <taxon>Gammaproteobacteria</taxon>
        <taxon>Pseudomonadales</taxon>
        <taxon>Pseudomonadaceae</taxon>
        <taxon>Pseudomonas</taxon>
    </lineage>
</organism>
<protein>
    <submittedName>
        <fullName evidence="1">Uncharacterized protein</fullName>
    </submittedName>
</protein>
<reference evidence="1 2" key="2">
    <citation type="journal article" date="2023" name="Plant Pathol.">
        <title>Dismantling and reorganizing Pseudomonas marginalis sensu#lato.</title>
        <authorList>
            <person name="Sawada H."/>
            <person name="Fujikawa T."/>
            <person name="Satou M."/>
        </authorList>
    </citation>
    <scope>NUCLEOTIDE SEQUENCE [LARGE SCALE GENOMIC DNA]</scope>
    <source>
        <strain evidence="1 2">MAFF 212408</strain>
    </source>
</reference>
<dbReference type="EMBL" id="VUAZ01000218">
    <property type="protein sequence ID" value="MPR05348.1"/>
    <property type="molecule type" value="Genomic_DNA"/>
</dbReference>
<name>A0A5N7KT41_9PSED</name>
<gene>
    <name evidence="1" type="ORF">F0169_26700</name>
</gene>
<sequence length="66" mass="7016">MCEVALAFEQLAAHYRVRVYTPAAAAHQSSQGLKIAVRGDYAALASADSVAVISNGVNTRRANARR</sequence>
<accession>A0A5N7KT41</accession>
<evidence type="ECO:0000313" key="1">
    <source>
        <dbReference type="EMBL" id="MPR05348.1"/>
    </source>
</evidence>
<dbReference type="RefSeq" id="WP_152748096.1">
    <property type="nucleotide sequence ID" value="NZ_VUAZ01000218.1"/>
</dbReference>
<comment type="caution">
    <text evidence="1">The sequence shown here is derived from an EMBL/GenBank/DDBJ whole genome shotgun (WGS) entry which is preliminary data.</text>
</comment>
<keyword evidence="2" id="KW-1185">Reference proteome</keyword>
<proteinExistence type="predicted"/>
<reference evidence="1 2" key="1">
    <citation type="journal article" date="2020" name="Int. J. Syst. Evol. Microbiol.">
        <title>Pseudomonas kitaguniensis sp. nov., a pathogen causing bacterial rot of Welsh onion in Japan.</title>
        <authorList>
            <person name="Sawada H."/>
            <person name="Fujikawa T."/>
            <person name="Nishiwaki Y."/>
            <person name="Horita H."/>
        </authorList>
    </citation>
    <scope>NUCLEOTIDE SEQUENCE [LARGE SCALE GENOMIC DNA]</scope>
    <source>
        <strain evidence="1 2">MAFF 212408</strain>
    </source>
</reference>